<dbReference type="OrthoDB" id="8904098at2759"/>
<organism evidence="10 11">
    <name type="scientific">Strongylocentrotus purpuratus</name>
    <name type="common">Purple sea urchin</name>
    <dbReference type="NCBI Taxonomy" id="7668"/>
    <lineage>
        <taxon>Eukaryota</taxon>
        <taxon>Metazoa</taxon>
        <taxon>Echinodermata</taxon>
        <taxon>Eleutherozoa</taxon>
        <taxon>Echinozoa</taxon>
        <taxon>Echinoidea</taxon>
        <taxon>Euechinoidea</taxon>
        <taxon>Echinacea</taxon>
        <taxon>Camarodonta</taxon>
        <taxon>Echinidea</taxon>
        <taxon>Strongylocentrotidae</taxon>
        <taxon>Strongylocentrotus</taxon>
    </lineage>
</organism>
<dbReference type="RefSeq" id="XP_030847964.1">
    <property type="nucleotide sequence ID" value="XM_030992104.1"/>
</dbReference>
<dbReference type="FunFam" id="1.20.1250.20:FF:000813">
    <property type="entry name" value="Solute carrier family 15 member 4"/>
    <property type="match status" value="1"/>
</dbReference>
<feature type="transmembrane region" description="Helical" evidence="9">
    <location>
        <begin position="485"/>
        <end position="504"/>
    </location>
</feature>
<dbReference type="InParanoid" id="A0A7M7PAQ9"/>
<keyword evidence="4" id="KW-0653">Protein transport</keyword>
<keyword evidence="4" id="KW-0571">Peptide transport</keyword>
<dbReference type="InterPro" id="IPR000109">
    <property type="entry name" value="POT_fam"/>
</dbReference>
<keyword evidence="11" id="KW-1185">Reference proteome</keyword>
<dbReference type="EnsemblMetazoa" id="XM_030992105">
    <property type="protein sequence ID" value="XP_030847965"/>
    <property type="gene ID" value="LOC578071"/>
</dbReference>
<evidence type="ECO:0000313" key="11">
    <source>
        <dbReference type="Proteomes" id="UP000007110"/>
    </source>
</evidence>
<evidence type="ECO:0000256" key="8">
    <source>
        <dbReference type="SAM" id="MobiDB-lite"/>
    </source>
</evidence>
<feature type="transmembrane region" description="Helical" evidence="9">
    <location>
        <begin position="340"/>
        <end position="366"/>
    </location>
</feature>
<dbReference type="KEGG" id="spu:578071"/>
<dbReference type="GeneID" id="578071"/>
<dbReference type="EnsemblMetazoa" id="XM_030992104">
    <property type="protein sequence ID" value="XP_030847964"/>
    <property type="gene ID" value="LOC578071"/>
</dbReference>
<dbReference type="RefSeq" id="XP_030847965.1">
    <property type="nucleotide sequence ID" value="XM_030992105.1"/>
</dbReference>
<sequence length="619" mass="68670">MEYEPDERRPLISRTISEDGVFDPPPTPVYYDTSRKKRRVACLIILLTEMLERLAYYGITSNLILFLTLEPYSWLSYNAMHTFFVFTCVSYIFSVVGGLIADTCLGRFKTIFISLIILVIGATFFVLMGFASIKGNHDFMCTLCGIEGDNNSTIHPEGHDLGPAPMKSSVACLGPLVVATLLTAIGGGSVRANLSPFGAEQVKHEGPDKIRTFFHWFYWSINIGSFIAFGGVAFVQQNMSFYVGYLMVAVAVVLSLVVFTCGRCIFLIKDPTGSVLPNTFKIIAQAFRRRKMRKEISNKRTSNHILSSCPKVTFLDMSKKRYGGSFHDSMVEDVKSLKKVIGVFVVLIPYWMVYFQMQSTFVLQGLHMKFTMPNHNGTAPPFQFPVAWLSLFDVVVVIILLPILDRCIYPCLIRRGYNVSLFYRIFFGMLFSMLSVLTAGGLELARKDCYYNTPNCTLNETVGNEGNVATYTAANMWIFYQIPQYVLIGISEVLASVAGLEFAYTHAPKSMQGLIMGLFCLSNGIGSLCGSALVALLSIDSIGWFVSKDQGNINDGKLAYYFFLLAGIQLVATVIFFMYNRGNVMNSHPGSQSGPSSLKSSARTVHVQRKNSTSAGSGD</sequence>
<comment type="similarity">
    <text evidence="2 7">Belongs to the major facilitator superfamily. Proton-dependent oligopeptide transporter (POT/PTR) (TC 2.A.17) family.</text>
</comment>
<dbReference type="GO" id="GO:0006857">
    <property type="term" value="P:oligopeptide transport"/>
    <property type="evidence" value="ECO:0007669"/>
    <property type="project" value="InterPro"/>
</dbReference>
<accession>A0A7M7PAQ9</accession>
<keyword evidence="7" id="KW-0813">Transport</keyword>
<dbReference type="GO" id="GO:0022857">
    <property type="term" value="F:transmembrane transporter activity"/>
    <property type="evidence" value="ECO:0000318"/>
    <property type="project" value="GO_Central"/>
</dbReference>
<dbReference type="InterPro" id="IPR036259">
    <property type="entry name" value="MFS_trans_sf"/>
</dbReference>
<proteinExistence type="inferred from homology"/>
<dbReference type="Pfam" id="PF00854">
    <property type="entry name" value="PTR2"/>
    <property type="match status" value="1"/>
</dbReference>
<feature type="transmembrane region" description="Helical" evidence="9">
    <location>
        <begin position="168"/>
        <end position="192"/>
    </location>
</feature>
<feature type="region of interest" description="Disordered" evidence="8">
    <location>
        <begin position="588"/>
        <end position="619"/>
    </location>
</feature>
<dbReference type="PANTHER" id="PTHR11654">
    <property type="entry name" value="OLIGOPEPTIDE TRANSPORTER-RELATED"/>
    <property type="match status" value="1"/>
</dbReference>
<evidence type="ECO:0000256" key="7">
    <source>
        <dbReference type="RuleBase" id="RU003755"/>
    </source>
</evidence>
<keyword evidence="5 9" id="KW-1133">Transmembrane helix</keyword>
<dbReference type="AlphaFoldDB" id="A0A7M7PAQ9"/>
<evidence type="ECO:0000313" key="10">
    <source>
        <dbReference type="EnsemblMetazoa" id="XP_030847965"/>
    </source>
</evidence>
<evidence type="ECO:0000256" key="3">
    <source>
        <dbReference type="ARBA" id="ARBA00022692"/>
    </source>
</evidence>
<feature type="transmembrane region" description="Helical" evidence="9">
    <location>
        <begin position="241"/>
        <end position="259"/>
    </location>
</feature>
<feature type="transmembrane region" description="Helical" evidence="9">
    <location>
        <begin position="421"/>
        <end position="442"/>
    </location>
</feature>
<feature type="compositionally biased region" description="Polar residues" evidence="8">
    <location>
        <begin position="610"/>
        <end position="619"/>
    </location>
</feature>
<evidence type="ECO:0000256" key="5">
    <source>
        <dbReference type="ARBA" id="ARBA00022989"/>
    </source>
</evidence>
<feature type="transmembrane region" description="Helical" evidence="9">
    <location>
        <begin position="559"/>
        <end position="579"/>
    </location>
</feature>
<feature type="transmembrane region" description="Helical" evidence="9">
    <location>
        <begin position="386"/>
        <end position="409"/>
    </location>
</feature>
<reference evidence="10" key="2">
    <citation type="submission" date="2021-01" db="UniProtKB">
        <authorList>
            <consortium name="EnsemblMetazoa"/>
        </authorList>
    </citation>
    <scope>IDENTIFICATION</scope>
</reference>
<feature type="transmembrane region" description="Helical" evidence="9">
    <location>
        <begin position="79"/>
        <end position="100"/>
    </location>
</feature>
<keyword evidence="3 7" id="KW-0812">Transmembrane</keyword>
<dbReference type="FunCoup" id="A0A7M7PAQ9">
    <property type="interactions" value="102"/>
</dbReference>
<dbReference type="GO" id="GO:0016020">
    <property type="term" value="C:membrane"/>
    <property type="evidence" value="ECO:0000318"/>
    <property type="project" value="GO_Central"/>
</dbReference>
<dbReference type="PROSITE" id="PS01023">
    <property type="entry name" value="PTR2_2"/>
    <property type="match status" value="1"/>
</dbReference>
<comment type="subcellular location">
    <subcellularLocation>
        <location evidence="1 7">Membrane</location>
        <topology evidence="1 7">Multi-pass membrane protein</topology>
    </subcellularLocation>
</comment>
<dbReference type="GO" id="GO:0055085">
    <property type="term" value="P:transmembrane transport"/>
    <property type="evidence" value="ECO:0000318"/>
    <property type="project" value="GO_Central"/>
</dbReference>
<evidence type="ECO:0000256" key="9">
    <source>
        <dbReference type="SAM" id="Phobius"/>
    </source>
</evidence>
<name>A0A7M7PAQ9_STRPU</name>
<evidence type="ECO:0000256" key="4">
    <source>
        <dbReference type="ARBA" id="ARBA00022856"/>
    </source>
</evidence>
<dbReference type="OMA" id="QMMGVWF"/>
<dbReference type="Gene3D" id="1.20.1250.20">
    <property type="entry name" value="MFS general substrate transporter like domains"/>
    <property type="match status" value="1"/>
</dbReference>
<dbReference type="SUPFAM" id="SSF103473">
    <property type="entry name" value="MFS general substrate transporter"/>
    <property type="match status" value="1"/>
</dbReference>
<evidence type="ECO:0000256" key="1">
    <source>
        <dbReference type="ARBA" id="ARBA00004141"/>
    </source>
</evidence>
<protein>
    <recommendedName>
        <fullName evidence="12">Solute carrier family 15 member 4</fullName>
    </recommendedName>
</protein>
<feature type="transmembrane region" description="Helical" evidence="9">
    <location>
        <begin position="516"/>
        <end position="539"/>
    </location>
</feature>
<reference evidence="11" key="1">
    <citation type="submission" date="2015-02" db="EMBL/GenBank/DDBJ databases">
        <title>Genome sequencing for Strongylocentrotus purpuratus.</title>
        <authorList>
            <person name="Murali S."/>
            <person name="Liu Y."/>
            <person name="Vee V."/>
            <person name="English A."/>
            <person name="Wang M."/>
            <person name="Skinner E."/>
            <person name="Han Y."/>
            <person name="Muzny D.M."/>
            <person name="Worley K.C."/>
            <person name="Gibbs R.A."/>
        </authorList>
    </citation>
    <scope>NUCLEOTIDE SEQUENCE</scope>
</reference>
<dbReference type="InterPro" id="IPR018456">
    <property type="entry name" value="PTR2_symporter_CS"/>
</dbReference>
<feature type="compositionally biased region" description="Low complexity" evidence="8">
    <location>
        <begin position="589"/>
        <end position="601"/>
    </location>
</feature>
<evidence type="ECO:0000256" key="2">
    <source>
        <dbReference type="ARBA" id="ARBA00005982"/>
    </source>
</evidence>
<feature type="transmembrane region" description="Helical" evidence="9">
    <location>
        <begin position="213"/>
        <end position="235"/>
    </location>
</feature>
<feature type="transmembrane region" description="Helical" evidence="9">
    <location>
        <begin position="40"/>
        <end position="59"/>
    </location>
</feature>
<evidence type="ECO:0000256" key="6">
    <source>
        <dbReference type="ARBA" id="ARBA00023136"/>
    </source>
</evidence>
<keyword evidence="6 9" id="KW-0472">Membrane</keyword>
<feature type="transmembrane region" description="Helical" evidence="9">
    <location>
        <begin position="112"/>
        <end position="133"/>
    </location>
</feature>
<dbReference type="Proteomes" id="UP000007110">
    <property type="component" value="Unassembled WGS sequence"/>
</dbReference>
<evidence type="ECO:0008006" key="12">
    <source>
        <dbReference type="Google" id="ProtNLM"/>
    </source>
</evidence>